<reference evidence="3" key="1">
    <citation type="journal article" date="2000" name="J. Eukaryot. Microbiol.">
        <title>Characterization of the gene encoding a histidine and aspartic acid-rich protein from Pneumocystis carinii.</title>
        <authorList>
            <person name="Lee C.H."/>
            <person name="Lasbury M.E."/>
            <person name="Paulsrud J.R."/>
            <person name="Bauer N.L."/>
            <person name="Brady S.L."/>
            <person name="Weinberg G.A."/>
            <person name="Durant P.J."/>
            <person name="Bartlett M.S."/>
            <person name="Smith J.W."/>
        </authorList>
    </citation>
    <scope>NUCLEOTIDE SEQUENCE</scope>
</reference>
<dbReference type="EMBL" id="AF152557">
    <property type="protein sequence ID" value="AAF22235.1"/>
    <property type="molecule type" value="Genomic_DNA"/>
</dbReference>
<feature type="region of interest" description="Disordered" evidence="1">
    <location>
        <begin position="149"/>
        <end position="180"/>
    </location>
</feature>
<feature type="compositionally biased region" description="Basic and acidic residues" evidence="1">
    <location>
        <begin position="218"/>
        <end position="266"/>
    </location>
</feature>
<dbReference type="AlphaFoldDB" id="Q9UUP3"/>
<name>Q9UUP3_PNECA</name>
<feature type="signal peptide" evidence="2">
    <location>
        <begin position="1"/>
        <end position="18"/>
    </location>
</feature>
<feature type="region of interest" description="Disordered" evidence="1">
    <location>
        <begin position="209"/>
        <end position="266"/>
    </location>
</feature>
<accession>Q9UUP3</accession>
<sequence length="296" mass="32613">MGFLFVTFLFSIIALINAIEILYPKAGDKLQAGLHEVKWTTESATSIDKVNVFLFNDKESPPFYLQLAADVTFSNGKVSVPIPYNVVPGPDYTVFYSDIVFFMLKLNTILLTAKNPYDVYATSGSFSIAESKLSADACVNFLNEDGSSTIGPVPGKVKPVSTDLVSPLPPAPPDEDFEDCDECDECEECGECEPDEGCGCDGDDGDGDGDGDDDDEHDHEHGHDHDHEDGQEHEDEDGHDHGHEHEDGHEHHHHDHDDHHHEHDDDKAKIANIGSTNIIARFWLAMIATISSILFL</sequence>
<evidence type="ECO:0000256" key="2">
    <source>
        <dbReference type="SAM" id="SignalP"/>
    </source>
</evidence>
<keyword evidence="2" id="KW-0732">Signal</keyword>
<feature type="chain" id="PRO_5004334325" evidence="2">
    <location>
        <begin position="19"/>
        <end position="296"/>
    </location>
</feature>
<evidence type="ECO:0000313" key="3">
    <source>
        <dbReference type="EMBL" id="AAF22235.1"/>
    </source>
</evidence>
<evidence type="ECO:0000256" key="1">
    <source>
        <dbReference type="SAM" id="MobiDB-lite"/>
    </source>
</evidence>
<dbReference type="VEuPathDB" id="FungiDB:T552_00353"/>
<proteinExistence type="predicted"/>
<protein>
    <submittedName>
        <fullName evidence="3">Histidine and aspartic acid rich protein</fullName>
    </submittedName>
</protein>
<organism evidence="3">
    <name type="scientific">Pneumocystis carinii</name>
    <dbReference type="NCBI Taxonomy" id="4754"/>
    <lineage>
        <taxon>Eukaryota</taxon>
        <taxon>Fungi</taxon>
        <taxon>Dikarya</taxon>
        <taxon>Ascomycota</taxon>
        <taxon>Taphrinomycotina</taxon>
        <taxon>Pneumocystomycetes</taxon>
        <taxon>Pneumocystaceae</taxon>
        <taxon>Pneumocystis</taxon>
    </lineage>
</organism>